<accession>A0ACC3CI63</accession>
<gene>
    <name evidence="1" type="ORF">I4F81_012101</name>
</gene>
<dbReference type="EMBL" id="CM020620">
    <property type="protein sequence ID" value="KAK1869630.1"/>
    <property type="molecule type" value="Genomic_DNA"/>
</dbReference>
<dbReference type="Proteomes" id="UP000798662">
    <property type="component" value="Chromosome 3"/>
</dbReference>
<proteinExistence type="predicted"/>
<evidence type="ECO:0000313" key="2">
    <source>
        <dbReference type="Proteomes" id="UP000798662"/>
    </source>
</evidence>
<organism evidence="1 2">
    <name type="scientific">Pyropia yezoensis</name>
    <name type="common">Susabi-nori</name>
    <name type="synonym">Porphyra yezoensis</name>
    <dbReference type="NCBI Taxonomy" id="2788"/>
    <lineage>
        <taxon>Eukaryota</taxon>
        <taxon>Rhodophyta</taxon>
        <taxon>Bangiophyceae</taxon>
        <taxon>Bangiales</taxon>
        <taxon>Bangiaceae</taxon>
        <taxon>Pyropia</taxon>
    </lineage>
</organism>
<comment type="caution">
    <text evidence="1">The sequence shown here is derived from an EMBL/GenBank/DDBJ whole genome shotgun (WGS) entry which is preliminary data.</text>
</comment>
<evidence type="ECO:0000313" key="1">
    <source>
        <dbReference type="EMBL" id="KAK1869630.1"/>
    </source>
</evidence>
<name>A0ACC3CI63_PYRYE</name>
<reference evidence="1" key="1">
    <citation type="submission" date="2019-11" db="EMBL/GenBank/DDBJ databases">
        <title>Nori genome reveals adaptations in red seaweeds to the harsh intertidal environment.</title>
        <authorList>
            <person name="Wang D."/>
            <person name="Mao Y."/>
        </authorList>
    </citation>
    <scope>NUCLEOTIDE SEQUENCE</scope>
    <source>
        <tissue evidence="1">Gametophyte</tissue>
    </source>
</reference>
<protein>
    <submittedName>
        <fullName evidence="1">Uncharacterized protein</fullName>
    </submittedName>
</protein>
<sequence>MLHKVKKSVATMSPHVVDNAEVQEYKHRLDGATKALTYGLQVMAATEKNWTTLVGSNFVGFSDRFATLYPDDDALRAVAKNTATSSMQLMKAFTARTEATGSDPRKMEEQVKAYLAEIEEVDREVKTSLQSAKIELDMYAKKMSSLQAKTGNHRDEGKIGRNLEKYDSARQEYENSVAAVVVKQKAVWDKRQLAFSALFVGYFTQQSTAVTHCASVLSGTFAFADANRENLVALNMATAAGAVPLIVPPGCNAEKPTVHTVFRVSTDPALSVDIEPAAGEAALTAPLATAPLPDVLPIGLLKLFWSALLSTVFRAVRADLNAAEEVWAATPPEVDYLLVRPMGLTPSEPPRGRGAVKMLTARGQGGLAISVAKADVAAMMLDEALAPTTHRTGVTVGYPSK</sequence>
<keyword evidence="2" id="KW-1185">Reference proteome</keyword>